<dbReference type="InterPro" id="IPR009218">
    <property type="entry name" value="HD_phosphohydro"/>
</dbReference>
<dbReference type="InParanoid" id="D2V8A3"/>
<dbReference type="PIRSF" id="PIRSF035170">
    <property type="entry name" value="HD_phosphohydro"/>
    <property type="match status" value="1"/>
</dbReference>
<protein>
    <submittedName>
        <fullName evidence="1">Predicted protein</fullName>
    </submittedName>
</protein>
<evidence type="ECO:0000313" key="1">
    <source>
        <dbReference type="EMBL" id="EFC47010.1"/>
    </source>
</evidence>
<dbReference type="RefSeq" id="XP_002679754.1">
    <property type="nucleotide sequence ID" value="XM_002679708.1"/>
</dbReference>
<dbReference type="PANTHER" id="PTHR21174:SF0">
    <property type="entry name" value="HD PHOSPHOHYDROLASE FAMILY PROTEIN-RELATED"/>
    <property type="match status" value="1"/>
</dbReference>
<dbReference type="GeneID" id="8861320"/>
<dbReference type="PANTHER" id="PTHR21174">
    <property type="match status" value="1"/>
</dbReference>
<evidence type="ECO:0000313" key="2">
    <source>
        <dbReference type="Proteomes" id="UP000006671"/>
    </source>
</evidence>
<reference evidence="1 2" key="1">
    <citation type="journal article" date="2010" name="Cell">
        <title>The genome of Naegleria gruberi illuminates early eukaryotic versatility.</title>
        <authorList>
            <person name="Fritz-Laylin L.K."/>
            <person name="Prochnik S.E."/>
            <person name="Ginger M.L."/>
            <person name="Dacks J.B."/>
            <person name="Carpenter M.L."/>
            <person name="Field M.C."/>
            <person name="Kuo A."/>
            <person name="Paredez A."/>
            <person name="Chapman J."/>
            <person name="Pham J."/>
            <person name="Shu S."/>
            <person name="Neupane R."/>
            <person name="Cipriano M."/>
            <person name="Mancuso J."/>
            <person name="Tu H."/>
            <person name="Salamov A."/>
            <person name="Lindquist E."/>
            <person name="Shapiro H."/>
            <person name="Lucas S."/>
            <person name="Grigoriev I.V."/>
            <person name="Cande W.Z."/>
            <person name="Fulton C."/>
            <person name="Rokhsar D.S."/>
            <person name="Dawson S.C."/>
        </authorList>
    </citation>
    <scope>NUCLEOTIDE SEQUENCE [LARGE SCALE GENOMIC DNA]</scope>
    <source>
        <strain evidence="1 2">NEG-M</strain>
    </source>
</reference>
<dbReference type="VEuPathDB" id="AmoebaDB:NAEGRDRAFT_4051"/>
<proteinExistence type="predicted"/>
<organism evidence="2">
    <name type="scientific">Naegleria gruberi</name>
    <name type="common">Amoeba</name>
    <dbReference type="NCBI Taxonomy" id="5762"/>
    <lineage>
        <taxon>Eukaryota</taxon>
        <taxon>Discoba</taxon>
        <taxon>Heterolobosea</taxon>
        <taxon>Tetramitia</taxon>
        <taxon>Eutetramitia</taxon>
        <taxon>Vahlkampfiidae</taxon>
        <taxon>Naegleria</taxon>
    </lineage>
</organism>
<dbReference type="OrthoDB" id="330671at2759"/>
<feature type="non-terminal residue" evidence="1">
    <location>
        <position position="1"/>
    </location>
</feature>
<dbReference type="KEGG" id="ngr:NAEGRDRAFT_4051"/>
<keyword evidence="2" id="KW-1185">Reference proteome</keyword>
<feature type="non-terminal residue" evidence="1">
    <location>
        <position position="178"/>
    </location>
</feature>
<dbReference type="Proteomes" id="UP000006671">
    <property type="component" value="Unassembled WGS sequence"/>
</dbReference>
<gene>
    <name evidence="1" type="ORF">NAEGRDRAFT_4051</name>
</gene>
<accession>D2V8A3</accession>
<sequence length="178" mass="21337">YHTTMHLFHLLIQFRDLCQQDKWMSVSRSDSAVVRLAIFFHDIVYDVKRKDNESRSAKLFAEAFINDVKPRSLSEGEIKRVVFFIECTASHLSHQDKDDKMLKYFLDFDLAEELLQSHYVKSYVDNVRKEYSCYSDEEFAKGRSGFLKKMLSYEHIFYSPALRERYEKQAMENMKWEL</sequence>
<dbReference type="AlphaFoldDB" id="D2V8A3"/>
<dbReference type="EMBL" id="GG738856">
    <property type="protein sequence ID" value="EFC47010.1"/>
    <property type="molecule type" value="Genomic_DNA"/>
</dbReference>
<dbReference type="SUPFAM" id="SSF109604">
    <property type="entry name" value="HD-domain/PDEase-like"/>
    <property type="match status" value="1"/>
</dbReference>
<name>D2V8A3_NAEGR</name>